<dbReference type="Pfam" id="PF07690">
    <property type="entry name" value="MFS_1"/>
    <property type="match status" value="1"/>
</dbReference>
<feature type="transmembrane region" description="Helical" evidence="6">
    <location>
        <begin position="393"/>
        <end position="412"/>
    </location>
</feature>
<comment type="caution">
    <text evidence="7">The sequence shown here is derived from an EMBL/GenBank/DDBJ whole genome shotgun (WGS) entry which is preliminary data.</text>
</comment>
<feature type="transmembrane region" description="Helical" evidence="6">
    <location>
        <begin position="85"/>
        <end position="110"/>
    </location>
</feature>
<dbReference type="Proteomes" id="UP000003653">
    <property type="component" value="Unassembled WGS sequence"/>
</dbReference>
<feature type="transmembrane region" description="Helical" evidence="6">
    <location>
        <begin position="244"/>
        <end position="267"/>
    </location>
</feature>
<evidence type="ECO:0000313" key="8">
    <source>
        <dbReference type="Proteomes" id="UP000003653"/>
    </source>
</evidence>
<organism evidence="7 8">
    <name type="scientific">Mycobacterium parascrofulaceum ATCC BAA-614</name>
    <dbReference type="NCBI Taxonomy" id="525368"/>
    <lineage>
        <taxon>Bacteria</taxon>
        <taxon>Bacillati</taxon>
        <taxon>Actinomycetota</taxon>
        <taxon>Actinomycetes</taxon>
        <taxon>Mycobacteriales</taxon>
        <taxon>Mycobacteriaceae</taxon>
        <taxon>Mycobacterium</taxon>
        <taxon>Mycobacterium simiae complex</taxon>
    </lineage>
</organism>
<evidence type="ECO:0000256" key="2">
    <source>
        <dbReference type="ARBA" id="ARBA00008432"/>
    </source>
</evidence>
<evidence type="ECO:0000313" key="7">
    <source>
        <dbReference type="EMBL" id="EFG76770.1"/>
    </source>
</evidence>
<comment type="similarity">
    <text evidence="2">Belongs to the major facilitator superfamily. Nitrate/nitrite porter (TC 2.A.1.8) family.</text>
</comment>
<keyword evidence="8" id="KW-1185">Reference proteome</keyword>
<dbReference type="InterPro" id="IPR036259">
    <property type="entry name" value="MFS_trans_sf"/>
</dbReference>
<feature type="transmembrane region" description="Helical" evidence="6">
    <location>
        <begin position="329"/>
        <end position="349"/>
    </location>
</feature>
<feature type="transmembrane region" description="Helical" evidence="6">
    <location>
        <begin position="151"/>
        <end position="171"/>
    </location>
</feature>
<reference evidence="7 8" key="1">
    <citation type="submission" date="2010-04" db="EMBL/GenBank/DDBJ databases">
        <authorList>
            <person name="Muzny D."/>
            <person name="Qin X."/>
            <person name="Deng J."/>
            <person name="Jiang H."/>
            <person name="Liu Y."/>
            <person name="Qu J."/>
            <person name="Song X.-Z."/>
            <person name="Zhang L."/>
            <person name="Thornton R."/>
            <person name="Coyle M."/>
            <person name="Francisco L."/>
            <person name="Jackson L."/>
            <person name="Javaid M."/>
            <person name="Korchina V."/>
            <person name="Kovar C."/>
            <person name="Mata R."/>
            <person name="Mathew T."/>
            <person name="Ngo R."/>
            <person name="Nguyen L."/>
            <person name="Nguyen N."/>
            <person name="Okwuonu G."/>
            <person name="Ongeri F."/>
            <person name="Pham C."/>
            <person name="Simmons D."/>
            <person name="Wilczek-Boney K."/>
            <person name="Hale W."/>
            <person name="Jakkamsetti A."/>
            <person name="Pham P."/>
            <person name="Ruth R."/>
            <person name="San Lucas F."/>
            <person name="Warren J."/>
            <person name="Zhang J."/>
            <person name="Zhao Z."/>
            <person name="Zhou C."/>
            <person name="Zhu D."/>
            <person name="Lee S."/>
            <person name="Bess C."/>
            <person name="Blankenburg K."/>
            <person name="Forbes L."/>
            <person name="Fu Q."/>
            <person name="Gubbala S."/>
            <person name="Hirani K."/>
            <person name="Jayaseelan J.C."/>
            <person name="Lara F."/>
            <person name="Munidasa M."/>
            <person name="Palculict T."/>
            <person name="Patil S."/>
            <person name="Pu L.-L."/>
            <person name="Saada N."/>
            <person name="Tang L."/>
            <person name="Weissenberger G."/>
            <person name="Zhu Y."/>
            <person name="Hemphill L."/>
            <person name="Shang Y."/>
            <person name="Youmans B."/>
            <person name="Ayvaz T."/>
            <person name="Ross M."/>
            <person name="Santibanez J."/>
            <person name="Aqrawi P."/>
            <person name="Gross S."/>
            <person name="Joshi V."/>
            <person name="Fowler G."/>
            <person name="Nazareth L."/>
            <person name="Reid J."/>
            <person name="Worley K."/>
            <person name="Petrosino J."/>
            <person name="Highlander S."/>
            <person name="Gibbs R."/>
        </authorList>
    </citation>
    <scope>NUCLEOTIDE SEQUENCE [LARGE SCALE GENOMIC DNA]</scope>
    <source>
        <strain evidence="7 8">ATCC BAA-614</strain>
    </source>
</reference>
<evidence type="ECO:0000256" key="6">
    <source>
        <dbReference type="SAM" id="Phobius"/>
    </source>
</evidence>
<accession>D5PAY8</accession>
<dbReference type="PANTHER" id="PTHR23515">
    <property type="entry name" value="HIGH-AFFINITY NITRATE TRANSPORTER 2.3"/>
    <property type="match status" value="1"/>
</dbReference>
<feature type="transmembrane region" description="Helical" evidence="6">
    <location>
        <begin position="288"/>
        <end position="309"/>
    </location>
</feature>
<dbReference type="GO" id="GO:0015112">
    <property type="term" value="F:nitrate transmembrane transporter activity"/>
    <property type="evidence" value="ECO:0007669"/>
    <property type="project" value="InterPro"/>
</dbReference>
<dbReference type="GO" id="GO:0016020">
    <property type="term" value="C:membrane"/>
    <property type="evidence" value="ECO:0007669"/>
    <property type="project" value="UniProtKB-SubCell"/>
</dbReference>
<proteinExistence type="inferred from homology"/>
<sequence length="523" mass="55848">MAGLRSALPAAPVSEAIADAAIPMATAEFAVDRSTMSAVPRSFPEASQLRKGAERMSRNHRITEWDPEDTAAWEAGNNRIARRNLLWIIACDHIAFGVWTLFPVMALFMPQDVYGFSAADKFLLGATATLVAACLRIPYSLGIATFGGRNWTVFSVLVLIVPTSGTIWLLAHPGLPLWPYLVCAALTGMGGANYAASMTNTNFFYPHRRKGFALGFNAGAGNLGVPMIQLVGLLVIAIAGHRQPYWVCGLYLVLLTVVAVGATHYMDNLEHATYDVSHLRSILREGDTWVLAMLYLGTFGSWIGFSFAFGQVLQINFVGTGQSHAQASLHAAEFAFVGPALGSVARIYGGRLADRIGGSRVTLAVLAAMGIITAFLVAISINDDRTPGLTTAATMVGYICGFMALFALAGLGNGSVYKMIPSVFEARSHRLGMPEADRSRWSQATSGAVIGFVAAFGALGGVGINLALRQSYLSTGTDTLAFWAFLAFYLSAAVVTWARYVRRPTSTAASVSDSQPHSEPARV</sequence>
<feature type="transmembrane region" description="Helical" evidence="6">
    <location>
        <begin position="122"/>
        <end position="139"/>
    </location>
</feature>
<name>D5PAY8_9MYCO</name>
<keyword evidence="4 6" id="KW-1133">Transmembrane helix</keyword>
<dbReference type="InterPro" id="IPR044772">
    <property type="entry name" value="NO3_transporter"/>
</dbReference>
<evidence type="ECO:0000256" key="1">
    <source>
        <dbReference type="ARBA" id="ARBA00004141"/>
    </source>
</evidence>
<feature type="transmembrane region" description="Helical" evidence="6">
    <location>
        <begin position="480"/>
        <end position="498"/>
    </location>
</feature>
<keyword evidence="3 6" id="KW-0812">Transmembrane</keyword>
<dbReference type="SUPFAM" id="SSF103473">
    <property type="entry name" value="MFS general substrate transporter"/>
    <property type="match status" value="1"/>
</dbReference>
<feature type="transmembrane region" description="Helical" evidence="6">
    <location>
        <begin position="177"/>
        <end position="196"/>
    </location>
</feature>
<protein>
    <submittedName>
        <fullName evidence="7">Transporter, major facilitator family protein</fullName>
    </submittedName>
</protein>
<dbReference type="AlphaFoldDB" id="D5PAY8"/>
<evidence type="ECO:0000256" key="5">
    <source>
        <dbReference type="ARBA" id="ARBA00023136"/>
    </source>
</evidence>
<dbReference type="HOGENOM" id="CLU_033198_0_1_11"/>
<comment type="subcellular location">
    <subcellularLocation>
        <location evidence="1">Membrane</location>
        <topology evidence="1">Multi-pass membrane protein</topology>
    </subcellularLocation>
</comment>
<feature type="transmembrane region" description="Helical" evidence="6">
    <location>
        <begin position="361"/>
        <end position="381"/>
    </location>
</feature>
<dbReference type="Gene3D" id="1.20.1250.20">
    <property type="entry name" value="MFS general substrate transporter like domains"/>
    <property type="match status" value="1"/>
</dbReference>
<keyword evidence="5 6" id="KW-0472">Membrane</keyword>
<dbReference type="eggNOG" id="COG2223">
    <property type="taxonomic scope" value="Bacteria"/>
</dbReference>
<feature type="transmembrane region" description="Helical" evidence="6">
    <location>
        <begin position="448"/>
        <end position="468"/>
    </location>
</feature>
<feature type="transmembrane region" description="Helical" evidence="6">
    <location>
        <begin position="216"/>
        <end position="238"/>
    </location>
</feature>
<gene>
    <name evidence="7" type="primary">narK</name>
    <name evidence="7" type="ORF">HMPREF0591_3332</name>
</gene>
<dbReference type="EMBL" id="ADNV01000241">
    <property type="protein sequence ID" value="EFG76770.1"/>
    <property type="molecule type" value="Genomic_DNA"/>
</dbReference>
<dbReference type="CDD" id="cd17341">
    <property type="entry name" value="MFS_NRT2_like"/>
    <property type="match status" value="1"/>
</dbReference>
<evidence type="ECO:0000256" key="4">
    <source>
        <dbReference type="ARBA" id="ARBA00022989"/>
    </source>
</evidence>
<dbReference type="InterPro" id="IPR011701">
    <property type="entry name" value="MFS"/>
</dbReference>
<evidence type="ECO:0000256" key="3">
    <source>
        <dbReference type="ARBA" id="ARBA00022692"/>
    </source>
</evidence>